<evidence type="ECO:0000313" key="14">
    <source>
        <dbReference type="EMBL" id="KKS97144.1"/>
    </source>
</evidence>
<protein>
    <recommendedName>
        <fullName evidence="10">UDP-N-acetylglucosamine--N-acetylmuramyl-(pentapeptide) pyrophosphoryl-undecaprenol N-acetylglucosamine transferase</fullName>
        <ecNumber evidence="10">2.4.1.227</ecNumber>
    </recommendedName>
    <alternativeName>
        <fullName evidence="10">Undecaprenyl-PP-MurNAc-pentapeptide-UDPGlcNAc GlcNAc transferase</fullName>
    </alternativeName>
</protein>
<feature type="domain" description="Glycosyl transferase family 28 C-terminal" evidence="13">
    <location>
        <begin position="189"/>
        <end position="338"/>
    </location>
</feature>
<dbReference type="EC" id="2.4.1.227" evidence="10"/>
<dbReference type="PATRIC" id="fig|1618578.3.peg.616"/>
<feature type="transmembrane region" description="Helical" evidence="11">
    <location>
        <begin position="73"/>
        <end position="95"/>
    </location>
</feature>
<comment type="function">
    <text evidence="10">Cell wall formation. Catalyzes the transfer of a GlcNAc subunit on undecaprenyl-pyrophosphoryl-MurNAc-pentapeptide (lipid intermediate I) to form undecaprenyl-pyrophosphoryl-MurNAc-(pentapeptide)GlcNAc (lipid intermediate II).</text>
</comment>
<feature type="binding site" evidence="10">
    <location>
        <position position="299"/>
    </location>
    <ligand>
        <name>UDP-N-acetyl-alpha-D-glucosamine</name>
        <dbReference type="ChEBI" id="CHEBI:57705"/>
    </ligand>
</feature>
<keyword evidence="2 10" id="KW-0132">Cell division</keyword>
<keyword evidence="6 10" id="KW-0573">Peptidoglycan synthesis</keyword>
<name>A0A0G1DHI9_9BACT</name>
<dbReference type="AlphaFoldDB" id="A0A0G1DHI9"/>
<evidence type="ECO:0000256" key="11">
    <source>
        <dbReference type="SAM" id="Phobius"/>
    </source>
</evidence>
<dbReference type="HAMAP" id="MF_00033">
    <property type="entry name" value="MurG"/>
    <property type="match status" value="1"/>
</dbReference>
<dbReference type="GO" id="GO:0071555">
    <property type="term" value="P:cell wall organization"/>
    <property type="evidence" value="ECO:0007669"/>
    <property type="project" value="UniProtKB-KW"/>
</dbReference>
<reference evidence="14 15" key="1">
    <citation type="journal article" date="2015" name="Nature">
        <title>rRNA introns, odd ribosomes, and small enigmatic genomes across a large radiation of phyla.</title>
        <authorList>
            <person name="Brown C.T."/>
            <person name="Hug L.A."/>
            <person name="Thomas B.C."/>
            <person name="Sharon I."/>
            <person name="Castelle C.J."/>
            <person name="Singh A."/>
            <person name="Wilkins M.J."/>
            <person name="Williams K.H."/>
            <person name="Banfield J.F."/>
        </authorList>
    </citation>
    <scope>NUCLEOTIDE SEQUENCE [LARGE SCALE GENOMIC DNA]</scope>
</reference>
<feature type="binding site" evidence="10">
    <location>
        <position position="196"/>
    </location>
    <ligand>
        <name>UDP-N-acetyl-alpha-D-glucosamine</name>
        <dbReference type="ChEBI" id="CHEBI:57705"/>
    </ligand>
</feature>
<dbReference type="GO" id="GO:0005886">
    <property type="term" value="C:plasma membrane"/>
    <property type="evidence" value="ECO:0007669"/>
    <property type="project" value="UniProtKB-SubCell"/>
</dbReference>
<gene>
    <name evidence="10" type="primary">murG</name>
    <name evidence="14" type="ORF">UV74_C0013G0266</name>
</gene>
<keyword evidence="1 10" id="KW-1003">Cell membrane</keyword>
<evidence type="ECO:0000259" key="12">
    <source>
        <dbReference type="Pfam" id="PF03033"/>
    </source>
</evidence>
<keyword evidence="7 10" id="KW-0472">Membrane</keyword>
<keyword evidence="11" id="KW-1133">Transmembrane helix</keyword>
<dbReference type="UniPathway" id="UPA00219"/>
<keyword evidence="3 10" id="KW-0328">Glycosyltransferase</keyword>
<comment type="catalytic activity">
    <reaction evidence="10">
        <text>di-trans,octa-cis-undecaprenyl diphospho-N-acetyl-alpha-D-muramoyl-L-alanyl-D-glutamyl-meso-2,6-diaminopimeloyl-D-alanyl-D-alanine + UDP-N-acetyl-alpha-D-glucosamine = di-trans,octa-cis-undecaprenyl diphospho-[N-acetyl-alpha-D-glucosaminyl-(1-&gt;4)]-N-acetyl-alpha-D-muramoyl-L-alanyl-D-glutamyl-meso-2,6-diaminopimeloyl-D-alanyl-D-alanine + UDP + H(+)</text>
        <dbReference type="Rhea" id="RHEA:31227"/>
        <dbReference type="ChEBI" id="CHEBI:15378"/>
        <dbReference type="ChEBI" id="CHEBI:57705"/>
        <dbReference type="ChEBI" id="CHEBI:58223"/>
        <dbReference type="ChEBI" id="CHEBI:61387"/>
        <dbReference type="ChEBI" id="CHEBI:61388"/>
        <dbReference type="EC" id="2.4.1.227"/>
    </reaction>
</comment>
<dbReference type="InterPro" id="IPR007235">
    <property type="entry name" value="Glyco_trans_28_C"/>
</dbReference>
<dbReference type="SUPFAM" id="SSF53756">
    <property type="entry name" value="UDP-Glycosyltransferase/glycogen phosphorylase"/>
    <property type="match status" value="1"/>
</dbReference>
<keyword evidence="8 10" id="KW-0131">Cell cycle</keyword>
<accession>A0A0G1DHI9</accession>
<comment type="caution">
    <text evidence="10">Lacks conserved residue(s) required for the propagation of feature annotation.</text>
</comment>
<keyword evidence="11" id="KW-0812">Transmembrane</keyword>
<proteinExistence type="inferred from homology"/>
<sequence length="364" mass="41023">MVKKVLLTGGHAGTTAIAVIQELEERNKEWKIYWIGARRASERGDITTLESKVFPGLNVHYCTILAGKLHRKWSIYSIISLFKIPFGFVHAFLLLLKIRPKVILSFGGFAAFPVVLCAWVLRIPIIIHEQTSTVGLANQLSNHFASKIAVSRKSSTKYFPRKKVVVTGNPVMKQVLDVGLKKKMGNPPTIYITGGSRGARVINEAVRPIIEDLLKLFVVYHQTGLADFDEFNQLKSEFPKMLSERYYPQEFFDPLSIDEVYRLADIVVGRSGANTVSEIISIKRPSVFIPIPWTRYDEQGENAKMAEKLGIALVINQSELTPILLNETILRVKDDWTKMIKSKSLPEDRKASGNLVSLMEQIIK</sequence>
<evidence type="ECO:0000259" key="13">
    <source>
        <dbReference type="Pfam" id="PF04101"/>
    </source>
</evidence>
<evidence type="ECO:0000256" key="3">
    <source>
        <dbReference type="ARBA" id="ARBA00022676"/>
    </source>
</evidence>
<dbReference type="InterPro" id="IPR004276">
    <property type="entry name" value="GlycoTrans_28_N"/>
</dbReference>
<evidence type="ECO:0000256" key="10">
    <source>
        <dbReference type="HAMAP-Rule" id="MF_00033"/>
    </source>
</evidence>
<dbReference type="PANTHER" id="PTHR21015">
    <property type="entry name" value="UDP-N-ACETYLGLUCOSAMINE--N-ACETYLMURAMYL-(PENTAPEPTIDE) PYROPHOSPHORYL-UNDECAPRENOL N-ACETYLGLUCOSAMINE TRANSFERASE 1"/>
    <property type="match status" value="1"/>
</dbReference>
<keyword evidence="4 10" id="KW-0808">Transferase</keyword>
<keyword evidence="9 10" id="KW-0961">Cell wall biogenesis/degradation</keyword>
<evidence type="ECO:0000256" key="6">
    <source>
        <dbReference type="ARBA" id="ARBA00022984"/>
    </source>
</evidence>
<dbReference type="Pfam" id="PF03033">
    <property type="entry name" value="Glyco_transf_28"/>
    <property type="match status" value="1"/>
</dbReference>
<comment type="pathway">
    <text evidence="10">Cell wall biogenesis; peptidoglycan biosynthesis.</text>
</comment>
<comment type="similarity">
    <text evidence="10">Belongs to the glycosyltransferase 28 family. MurG subfamily.</text>
</comment>
<comment type="caution">
    <text evidence="14">The sequence shown here is derived from an EMBL/GenBank/DDBJ whole genome shotgun (WGS) entry which is preliminary data.</text>
</comment>
<organism evidence="14 15">
    <name type="scientific">Candidatus Woesebacteria bacterium GW2011_GWB1_43_14</name>
    <dbReference type="NCBI Taxonomy" id="1618578"/>
    <lineage>
        <taxon>Bacteria</taxon>
        <taxon>Candidatus Woeseibacteriota</taxon>
    </lineage>
</organism>
<dbReference type="CDD" id="cd03785">
    <property type="entry name" value="GT28_MurG"/>
    <property type="match status" value="1"/>
</dbReference>
<keyword evidence="5 10" id="KW-0133">Cell shape</keyword>
<dbReference type="GO" id="GO:0008360">
    <property type="term" value="P:regulation of cell shape"/>
    <property type="evidence" value="ECO:0007669"/>
    <property type="project" value="UniProtKB-KW"/>
</dbReference>
<dbReference type="GO" id="GO:0009252">
    <property type="term" value="P:peptidoglycan biosynthetic process"/>
    <property type="evidence" value="ECO:0007669"/>
    <property type="project" value="UniProtKB-UniRule"/>
</dbReference>
<feature type="transmembrane region" description="Helical" evidence="11">
    <location>
        <begin position="102"/>
        <end position="121"/>
    </location>
</feature>
<dbReference type="PANTHER" id="PTHR21015:SF22">
    <property type="entry name" value="GLYCOSYLTRANSFERASE"/>
    <property type="match status" value="1"/>
</dbReference>
<evidence type="ECO:0000256" key="5">
    <source>
        <dbReference type="ARBA" id="ARBA00022960"/>
    </source>
</evidence>
<dbReference type="InterPro" id="IPR006009">
    <property type="entry name" value="GlcNAc_MurG"/>
</dbReference>
<evidence type="ECO:0000256" key="7">
    <source>
        <dbReference type="ARBA" id="ARBA00023136"/>
    </source>
</evidence>
<dbReference type="GO" id="GO:0051301">
    <property type="term" value="P:cell division"/>
    <property type="evidence" value="ECO:0007669"/>
    <property type="project" value="UniProtKB-KW"/>
</dbReference>
<evidence type="ECO:0000256" key="4">
    <source>
        <dbReference type="ARBA" id="ARBA00022679"/>
    </source>
</evidence>
<dbReference type="Pfam" id="PF04101">
    <property type="entry name" value="Glyco_tran_28_C"/>
    <property type="match status" value="1"/>
</dbReference>
<dbReference type="GO" id="GO:0005975">
    <property type="term" value="P:carbohydrate metabolic process"/>
    <property type="evidence" value="ECO:0007669"/>
    <property type="project" value="InterPro"/>
</dbReference>
<dbReference type="EMBL" id="LCFQ01000013">
    <property type="protein sequence ID" value="KKS97144.1"/>
    <property type="molecule type" value="Genomic_DNA"/>
</dbReference>
<feature type="domain" description="Glycosyltransferase family 28 N-terminal" evidence="12">
    <location>
        <begin position="8"/>
        <end position="149"/>
    </location>
</feature>
<dbReference type="Proteomes" id="UP000034090">
    <property type="component" value="Unassembled WGS sequence"/>
</dbReference>
<evidence type="ECO:0000256" key="2">
    <source>
        <dbReference type="ARBA" id="ARBA00022618"/>
    </source>
</evidence>
<evidence type="ECO:0000256" key="9">
    <source>
        <dbReference type="ARBA" id="ARBA00023316"/>
    </source>
</evidence>
<evidence type="ECO:0000256" key="1">
    <source>
        <dbReference type="ARBA" id="ARBA00022475"/>
    </source>
</evidence>
<dbReference type="Gene3D" id="3.40.50.2000">
    <property type="entry name" value="Glycogen Phosphorylase B"/>
    <property type="match status" value="2"/>
</dbReference>
<comment type="subcellular location">
    <subcellularLocation>
        <location evidence="10">Cell membrane</location>
        <topology evidence="10">Peripheral membrane protein</topology>
        <orientation evidence="10">Cytoplasmic side</orientation>
    </subcellularLocation>
</comment>
<feature type="binding site" evidence="10">
    <location>
        <begin position="8"/>
        <end position="10"/>
    </location>
    <ligand>
        <name>UDP-N-acetyl-alpha-D-glucosamine</name>
        <dbReference type="ChEBI" id="CHEBI:57705"/>
    </ligand>
</feature>
<dbReference type="STRING" id="1618578.UV74_C0013G0266"/>
<evidence type="ECO:0000256" key="8">
    <source>
        <dbReference type="ARBA" id="ARBA00023306"/>
    </source>
</evidence>
<dbReference type="GO" id="GO:0050511">
    <property type="term" value="F:undecaprenyldiphospho-muramoylpentapeptide beta-N-acetylglucosaminyltransferase activity"/>
    <property type="evidence" value="ECO:0007669"/>
    <property type="project" value="UniProtKB-UniRule"/>
</dbReference>
<evidence type="ECO:0000313" key="15">
    <source>
        <dbReference type="Proteomes" id="UP000034090"/>
    </source>
</evidence>
<dbReference type="GO" id="GO:0051991">
    <property type="term" value="F:UDP-N-acetyl-D-glucosamine:N-acetylmuramoyl-L-alanyl-D-glutamyl-meso-2,6-diaminopimelyl-D-alanyl-D-alanine-diphosphoundecaprenol 4-beta-N-acetylglucosaminlytransferase activity"/>
    <property type="evidence" value="ECO:0007669"/>
    <property type="project" value="RHEA"/>
</dbReference>